<dbReference type="InterPro" id="IPR050300">
    <property type="entry name" value="GDXG_lipolytic_enzyme"/>
</dbReference>
<dbReference type="Proteomes" id="UP000578077">
    <property type="component" value="Unassembled WGS sequence"/>
</dbReference>
<protein>
    <submittedName>
        <fullName evidence="3">Virginiamycin B lyase</fullName>
        <ecNumber evidence="3">4.2.99.-</ecNumber>
    </submittedName>
</protein>
<dbReference type="Pfam" id="PF07859">
    <property type="entry name" value="Abhydrolase_3"/>
    <property type="match status" value="1"/>
</dbReference>
<reference evidence="3 4" key="1">
    <citation type="submission" date="2020-08" db="EMBL/GenBank/DDBJ databases">
        <title>Sequencing the genomes of 1000 actinobacteria strains.</title>
        <authorList>
            <person name="Klenk H.-P."/>
        </authorList>
    </citation>
    <scope>NUCLEOTIDE SEQUENCE [LARGE SCALE GENOMIC DNA]</scope>
    <source>
        <strain evidence="3 4">DSM 44593</strain>
    </source>
</reference>
<proteinExistence type="predicted"/>
<accession>A0A841E193</accession>
<dbReference type="PANTHER" id="PTHR48081:SF8">
    <property type="entry name" value="ALPHA_BETA HYDROLASE FOLD-3 DOMAIN-CONTAINING PROTEIN-RELATED"/>
    <property type="match status" value="1"/>
</dbReference>
<evidence type="ECO:0000259" key="2">
    <source>
        <dbReference type="Pfam" id="PF07859"/>
    </source>
</evidence>
<organism evidence="3 4">
    <name type="scientific">Streptomonospora salina</name>
    <dbReference type="NCBI Taxonomy" id="104205"/>
    <lineage>
        <taxon>Bacteria</taxon>
        <taxon>Bacillati</taxon>
        <taxon>Actinomycetota</taxon>
        <taxon>Actinomycetes</taxon>
        <taxon>Streptosporangiales</taxon>
        <taxon>Nocardiopsidaceae</taxon>
        <taxon>Streptomonospora</taxon>
    </lineage>
</organism>
<dbReference type="EC" id="4.2.99.-" evidence="3"/>
<dbReference type="AlphaFoldDB" id="A0A841E193"/>
<gene>
    <name evidence="3" type="ORF">HNR25_000213</name>
</gene>
<evidence type="ECO:0000256" key="1">
    <source>
        <dbReference type="ARBA" id="ARBA00022801"/>
    </source>
</evidence>
<feature type="domain" description="Alpha/beta hydrolase fold-3" evidence="2">
    <location>
        <begin position="66"/>
        <end position="266"/>
    </location>
</feature>
<dbReference type="InterPro" id="IPR029058">
    <property type="entry name" value="AB_hydrolase_fold"/>
</dbReference>
<evidence type="ECO:0000313" key="4">
    <source>
        <dbReference type="Proteomes" id="UP000578077"/>
    </source>
</evidence>
<keyword evidence="4" id="KW-1185">Reference proteome</keyword>
<keyword evidence="1" id="KW-0378">Hydrolase</keyword>
<dbReference type="SUPFAM" id="SSF53474">
    <property type="entry name" value="alpha/beta-Hydrolases"/>
    <property type="match status" value="1"/>
</dbReference>
<dbReference type="Gene3D" id="3.40.50.1820">
    <property type="entry name" value="alpha/beta hydrolase"/>
    <property type="match status" value="1"/>
</dbReference>
<evidence type="ECO:0000313" key="3">
    <source>
        <dbReference type="EMBL" id="MBB5996462.1"/>
    </source>
</evidence>
<dbReference type="GO" id="GO:0016829">
    <property type="term" value="F:lyase activity"/>
    <property type="evidence" value="ECO:0007669"/>
    <property type="project" value="UniProtKB-KW"/>
</dbReference>
<dbReference type="RefSeq" id="WP_184632621.1">
    <property type="nucleotide sequence ID" value="NZ_BAABKT010000044.1"/>
</dbReference>
<keyword evidence="3" id="KW-0456">Lyase</keyword>
<comment type="caution">
    <text evidence="3">The sequence shown here is derived from an EMBL/GenBank/DDBJ whole genome shotgun (WGS) entry which is preliminary data.</text>
</comment>
<dbReference type="PANTHER" id="PTHR48081">
    <property type="entry name" value="AB HYDROLASE SUPERFAMILY PROTEIN C4A8.06C"/>
    <property type="match status" value="1"/>
</dbReference>
<dbReference type="EMBL" id="JACHLY010000001">
    <property type="protein sequence ID" value="MBB5996462.1"/>
    <property type="molecule type" value="Genomic_DNA"/>
</dbReference>
<dbReference type="GO" id="GO:0016787">
    <property type="term" value="F:hydrolase activity"/>
    <property type="evidence" value="ECO:0007669"/>
    <property type="project" value="UniProtKB-KW"/>
</dbReference>
<name>A0A841E193_9ACTN</name>
<dbReference type="InterPro" id="IPR013094">
    <property type="entry name" value="AB_hydrolase_3"/>
</dbReference>
<sequence length="298" mass="30993">MNVNHITAEPDPETAVAAYTSQAAKLGDPPTLPGDAEVGPALPGAADLPAVRVSAGGAAPVADGAVIYVHGGGFEHRMPKVINLVAHRFSRTVRCPVLSVHYRLAPENPYPAPLEDVLTVYRTALEQGVPAERIVLLGESAGAALVLSALLKLRDSDTPLPAGAVTFSAMTDMTASSSSVDADTPDDPVDRAMLTRIIGRYLGDARADEAPQSPLHGSLEDLPPLLMAVGGAEALIDDTLRFAESARAAGSAVEVDVYEAMPHVFHITSIDEDDPTGRKVLERTGAWIASRIGSAGSA</sequence>